<sequence>MLQKMSNSMAMVILAGWINVVTAMENTDLHSQEVAPLRDPFTPSQLMYQVRGTELNSYSSLGAFNPSEAVAADIPDMRLRGFVSDDSEKMLALLEVIGRGVYMVREGDEININPRRPSEAIRITSITRLGVTVETGTIGKIRVLK</sequence>
<feature type="chain" id="PRO_5003654071" description="Type IV pilus biogenesis protein PilP" evidence="1">
    <location>
        <begin position="24"/>
        <end position="145"/>
    </location>
</feature>
<name>I1XJ07_METNJ</name>
<protein>
    <recommendedName>
        <fullName evidence="4">Type IV pilus biogenesis protein PilP</fullName>
    </recommendedName>
</protein>
<accession>I1XJ07</accession>
<evidence type="ECO:0000313" key="3">
    <source>
        <dbReference type="Proteomes" id="UP000009144"/>
    </source>
</evidence>
<keyword evidence="3" id="KW-1185">Reference proteome</keyword>
<proteinExistence type="predicted"/>
<dbReference type="AlphaFoldDB" id="I1XJ07"/>
<keyword evidence="1" id="KW-0732">Signal</keyword>
<dbReference type="KEGG" id="mej:Q7A_1550"/>
<dbReference type="eggNOG" id="ENOG5033ATJ">
    <property type="taxonomic scope" value="Bacteria"/>
</dbReference>
<dbReference type="STRING" id="754476.Q7A_1550"/>
<gene>
    <name evidence="2" type="ordered locus">Q7A_1550</name>
</gene>
<dbReference type="PATRIC" id="fig|754476.3.peg.1530"/>
<evidence type="ECO:0008006" key="4">
    <source>
        <dbReference type="Google" id="ProtNLM"/>
    </source>
</evidence>
<dbReference type="Proteomes" id="UP000009144">
    <property type="component" value="Chromosome"/>
</dbReference>
<feature type="signal peptide" evidence="1">
    <location>
        <begin position="1"/>
        <end position="23"/>
    </location>
</feature>
<dbReference type="EMBL" id="CP003390">
    <property type="protein sequence ID" value="AFI84376.1"/>
    <property type="molecule type" value="Genomic_DNA"/>
</dbReference>
<reference evidence="2 3" key="2">
    <citation type="journal article" date="2013" name="Int. J. Syst. Evol. Microbiol.">
        <title>Methylophaga nitratireducenticrescens sp. nov. and Methylophaga frappieri sp. nov., isolated from the biofilm of the methanol-fed denitrification system treating the seawater at the Montreal Biodome.</title>
        <authorList>
            <person name="Villeneuve C."/>
            <person name="Martineau C."/>
            <person name="Mauffrey F."/>
            <person name="Villemur R."/>
        </authorList>
    </citation>
    <scope>NUCLEOTIDE SEQUENCE [LARGE SCALE GENOMIC DNA]</scope>
    <source>
        <strain evidence="2 3">JAM1</strain>
    </source>
</reference>
<organism evidence="2 3">
    <name type="scientific">Methylophaga nitratireducenticrescens</name>
    <dbReference type="NCBI Taxonomy" id="754476"/>
    <lineage>
        <taxon>Bacteria</taxon>
        <taxon>Pseudomonadati</taxon>
        <taxon>Pseudomonadota</taxon>
        <taxon>Gammaproteobacteria</taxon>
        <taxon>Thiotrichales</taxon>
        <taxon>Piscirickettsiaceae</taxon>
        <taxon>Methylophaga</taxon>
    </lineage>
</organism>
<evidence type="ECO:0000256" key="1">
    <source>
        <dbReference type="SAM" id="SignalP"/>
    </source>
</evidence>
<reference evidence="2 3" key="1">
    <citation type="journal article" date="2012" name="J. Bacteriol.">
        <title>Complete genome sequences of Methylophaga sp. strain JAM1 and Methylophaga sp. strain JAM7.</title>
        <authorList>
            <person name="Villeneuve C."/>
            <person name="Martineau C."/>
            <person name="Mauffrey F."/>
            <person name="Villemur R."/>
        </authorList>
    </citation>
    <scope>NUCLEOTIDE SEQUENCE [LARGE SCALE GENOMIC DNA]</scope>
    <source>
        <strain evidence="2 3">JAM1</strain>
    </source>
</reference>
<evidence type="ECO:0000313" key="2">
    <source>
        <dbReference type="EMBL" id="AFI84376.1"/>
    </source>
</evidence>
<dbReference type="HOGENOM" id="CLU_1775295_0_0_6"/>